<accession>A0A559IW87</accession>
<dbReference type="InterPro" id="IPR018392">
    <property type="entry name" value="LysM"/>
</dbReference>
<dbReference type="Gene3D" id="3.10.350.10">
    <property type="entry name" value="LysM domain"/>
    <property type="match status" value="1"/>
</dbReference>
<proteinExistence type="predicted"/>
<dbReference type="PANTHER" id="PTHR34700">
    <property type="entry name" value="POTASSIUM BINDING PROTEIN KBP"/>
    <property type="match status" value="1"/>
</dbReference>
<gene>
    <name evidence="2" type="ORF">FPZ44_01800</name>
</gene>
<dbReference type="PANTHER" id="PTHR34700:SF4">
    <property type="entry name" value="PHAGE-LIKE ELEMENT PBSX PROTEIN XKDP"/>
    <property type="match status" value="1"/>
</dbReference>
<comment type="caution">
    <text evidence="2">The sequence shown here is derived from an EMBL/GenBank/DDBJ whole genome shotgun (WGS) entry which is preliminary data.</text>
</comment>
<organism evidence="2 3">
    <name type="scientific">Paenibacillus agilis</name>
    <dbReference type="NCBI Taxonomy" id="3020863"/>
    <lineage>
        <taxon>Bacteria</taxon>
        <taxon>Bacillati</taxon>
        <taxon>Bacillota</taxon>
        <taxon>Bacilli</taxon>
        <taxon>Bacillales</taxon>
        <taxon>Paenibacillaceae</taxon>
        <taxon>Paenibacillus</taxon>
    </lineage>
</organism>
<dbReference type="EMBL" id="VNJK01000001">
    <property type="protein sequence ID" value="TVX91905.1"/>
    <property type="molecule type" value="Genomic_DNA"/>
</dbReference>
<dbReference type="PROSITE" id="PS51782">
    <property type="entry name" value="LYSM"/>
    <property type="match status" value="1"/>
</dbReference>
<feature type="domain" description="LysM" evidence="1">
    <location>
        <begin position="176"/>
        <end position="233"/>
    </location>
</feature>
<name>A0A559IW87_9BACL</name>
<sequence>MGYQLFLKQGGNKIEIPVLPEKLEISSPGHNETVTVMGIGEVNKLKRKGLREVSFESFFPAHYEPYVSGFLFETEESEEPTKRIRPPINCIRAIQIFRDAQLPIQFLLTGTDLDINISMGIEDLSYDERAGEIGDIYFSLKLKEWKSYSPKQLTLTKDNKVRASAAKRPGSPPASKTHTVVKGESLWAICKKRYGDGSKYPQLYAKNKALIDKRNKGTGLPKYTIYSGQVLVL</sequence>
<evidence type="ECO:0000259" key="1">
    <source>
        <dbReference type="PROSITE" id="PS51782"/>
    </source>
</evidence>
<evidence type="ECO:0000313" key="3">
    <source>
        <dbReference type="Proteomes" id="UP000318102"/>
    </source>
</evidence>
<protein>
    <recommendedName>
        <fullName evidence="1">LysM domain-containing protein</fullName>
    </recommendedName>
</protein>
<dbReference type="InterPro" id="IPR052196">
    <property type="entry name" value="Bact_Kbp"/>
</dbReference>
<evidence type="ECO:0000313" key="2">
    <source>
        <dbReference type="EMBL" id="TVX91905.1"/>
    </source>
</evidence>
<dbReference type="CDD" id="cd00118">
    <property type="entry name" value="LysM"/>
    <property type="match status" value="1"/>
</dbReference>
<dbReference type="AlphaFoldDB" id="A0A559IW87"/>
<dbReference type="RefSeq" id="WP_144986849.1">
    <property type="nucleotide sequence ID" value="NZ_VNJK01000001.1"/>
</dbReference>
<keyword evidence="3" id="KW-1185">Reference proteome</keyword>
<dbReference type="InterPro" id="IPR036779">
    <property type="entry name" value="LysM_dom_sf"/>
</dbReference>
<dbReference type="Proteomes" id="UP000318102">
    <property type="component" value="Unassembled WGS sequence"/>
</dbReference>
<reference evidence="2 3" key="1">
    <citation type="submission" date="2019-07" db="EMBL/GenBank/DDBJ databases">
        <authorList>
            <person name="Kim J."/>
        </authorList>
    </citation>
    <scope>NUCLEOTIDE SEQUENCE [LARGE SCALE GENOMIC DNA]</scope>
    <source>
        <strain evidence="2 3">N4</strain>
    </source>
</reference>
<dbReference type="OrthoDB" id="9800780at2"/>